<dbReference type="InterPro" id="IPR036116">
    <property type="entry name" value="FN3_sf"/>
</dbReference>
<dbReference type="Proteomes" id="UP001529510">
    <property type="component" value="Unassembled WGS sequence"/>
</dbReference>
<accession>A0ABD0QEZ6</accession>
<dbReference type="AlphaFoldDB" id="A0ABD0QEZ6"/>
<dbReference type="EMBL" id="JAMKFB020000009">
    <property type="protein sequence ID" value="KAL0183571.1"/>
    <property type="molecule type" value="Genomic_DNA"/>
</dbReference>
<reference evidence="3 4" key="1">
    <citation type="submission" date="2024-05" db="EMBL/GenBank/DDBJ databases">
        <title>Genome sequencing and assembly of Indian major carp, Cirrhinus mrigala (Hamilton, 1822).</title>
        <authorList>
            <person name="Mohindra V."/>
            <person name="Chowdhury L.M."/>
            <person name="Lal K."/>
            <person name="Jena J.K."/>
        </authorList>
    </citation>
    <scope>NUCLEOTIDE SEQUENCE [LARGE SCALE GENOMIC DNA]</scope>
    <source>
        <strain evidence="3">CM1030</strain>
        <tissue evidence="3">Blood</tissue>
    </source>
</reference>
<evidence type="ECO:0000259" key="2">
    <source>
        <dbReference type="PROSITE" id="PS50853"/>
    </source>
</evidence>
<dbReference type="PRINTS" id="PR00014">
    <property type="entry name" value="FNTYPEIII"/>
</dbReference>
<feature type="non-terminal residue" evidence="3">
    <location>
        <position position="87"/>
    </location>
</feature>
<evidence type="ECO:0000256" key="1">
    <source>
        <dbReference type="ARBA" id="ARBA00022737"/>
    </source>
</evidence>
<dbReference type="PANTHER" id="PTHR13817">
    <property type="entry name" value="TITIN"/>
    <property type="match status" value="1"/>
</dbReference>
<evidence type="ECO:0000313" key="3">
    <source>
        <dbReference type="EMBL" id="KAL0183571.1"/>
    </source>
</evidence>
<gene>
    <name evidence="3" type="ORF">M9458_019267</name>
</gene>
<proteinExistence type="predicted"/>
<dbReference type="InterPro" id="IPR003961">
    <property type="entry name" value="FN3_dom"/>
</dbReference>
<feature type="non-terminal residue" evidence="3">
    <location>
        <position position="1"/>
    </location>
</feature>
<protein>
    <recommendedName>
        <fullName evidence="2">Fibronectin type-III domain-containing protein</fullName>
    </recommendedName>
</protein>
<keyword evidence="1" id="KW-0677">Repeat</keyword>
<sequence>IRKSSLTLSWYGPTYDGGSAVQSYNLEMWNSVDMKWTDLASCNSTSYNVQNLLPDRQYKFRVRAVNIYGVGEPSAESEPVQVGQAEE</sequence>
<dbReference type="PROSITE" id="PS50853">
    <property type="entry name" value="FN3"/>
    <property type="match status" value="1"/>
</dbReference>
<dbReference type="InterPro" id="IPR013783">
    <property type="entry name" value="Ig-like_fold"/>
</dbReference>
<dbReference type="SUPFAM" id="SSF49265">
    <property type="entry name" value="Fibronectin type III"/>
    <property type="match status" value="1"/>
</dbReference>
<evidence type="ECO:0000313" key="4">
    <source>
        <dbReference type="Proteomes" id="UP001529510"/>
    </source>
</evidence>
<dbReference type="Gene3D" id="2.60.40.10">
    <property type="entry name" value="Immunoglobulins"/>
    <property type="match status" value="1"/>
</dbReference>
<comment type="caution">
    <text evidence="3">The sequence shown here is derived from an EMBL/GenBank/DDBJ whole genome shotgun (WGS) entry which is preliminary data.</text>
</comment>
<dbReference type="FunFam" id="2.60.40.10:FF:001127">
    <property type="entry name" value="Myosin, light chain kinase a"/>
    <property type="match status" value="1"/>
</dbReference>
<keyword evidence="4" id="KW-1185">Reference proteome</keyword>
<dbReference type="InterPro" id="IPR050964">
    <property type="entry name" value="Striated_Muscle_Regulatory"/>
</dbReference>
<dbReference type="Pfam" id="PF00041">
    <property type="entry name" value="fn3"/>
    <property type="match status" value="1"/>
</dbReference>
<feature type="domain" description="Fibronectin type-III" evidence="2">
    <location>
        <begin position="1"/>
        <end position="85"/>
    </location>
</feature>
<name>A0ABD0QEZ6_CIRMR</name>
<dbReference type="PANTHER" id="PTHR13817:SF166">
    <property type="entry name" value="NEURONAL IGCAM-RELATED"/>
    <property type="match status" value="1"/>
</dbReference>
<organism evidence="3 4">
    <name type="scientific">Cirrhinus mrigala</name>
    <name type="common">Mrigala</name>
    <dbReference type="NCBI Taxonomy" id="683832"/>
    <lineage>
        <taxon>Eukaryota</taxon>
        <taxon>Metazoa</taxon>
        <taxon>Chordata</taxon>
        <taxon>Craniata</taxon>
        <taxon>Vertebrata</taxon>
        <taxon>Euteleostomi</taxon>
        <taxon>Actinopterygii</taxon>
        <taxon>Neopterygii</taxon>
        <taxon>Teleostei</taxon>
        <taxon>Ostariophysi</taxon>
        <taxon>Cypriniformes</taxon>
        <taxon>Cyprinidae</taxon>
        <taxon>Labeoninae</taxon>
        <taxon>Labeonini</taxon>
        <taxon>Cirrhinus</taxon>
    </lineage>
</organism>
<dbReference type="CDD" id="cd00063">
    <property type="entry name" value="FN3"/>
    <property type="match status" value="1"/>
</dbReference>